<sequence>MYNTTSTFRKDAMWRKMTESVGSKKLRSVKSRYKTAAFRHRPPAEKAQDNMLRLPLSKCNIFPKKSSGILKKTPVMTPINEDNITTMVEMEQMRSSTDDNEFYFQQMSIHQQQPRQCGDQGQDVAAPRSQSQTKSQSQPQPHPQEDIVVQLLQLVLDINRRKAGGSGEGGAEGKEPGSGATTTAADKMAEVVEKLRKEGTVPEETLLRIAEELKANNQKGQGQDNQQQLELKLVTFKGDTCNSSERKKKKKKRKEPTVTVTGAKNAKLICIQDDNTADEESDSGAKDCETDDDDPPVKAICFEDETIEEETTKVPQDAS</sequence>
<organism evidence="2 3">
    <name type="scientific">Callosobruchus maculatus</name>
    <name type="common">Southern cowpea weevil</name>
    <name type="synonym">Pulse bruchid</name>
    <dbReference type="NCBI Taxonomy" id="64391"/>
    <lineage>
        <taxon>Eukaryota</taxon>
        <taxon>Metazoa</taxon>
        <taxon>Ecdysozoa</taxon>
        <taxon>Arthropoda</taxon>
        <taxon>Hexapoda</taxon>
        <taxon>Insecta</taxon>
        <taxon>Pterygota</taxon>
        <taxon>Neoptera</taxon>
        <taxon>Endopterygota</taxon>
        <taxon>Coleoptera</taxon>
        <taxon>Polyphaga</taxon>
        <taxon>Cucujiformia</taxon>
        <taxon>Chrysomeloidea</taxon>
        <taxon>Chrysomelidae</taxon>
        <taxon>Bruchinae</taxon>
        <taxon>Bruchini</taxon>
        <taxon>Callosobruchus</taxon>
    </lineage>
</organism>
<accession>A0A653D9A3</accession>
<reference evidence="2 3" key="1">
    <citation type="submission" date="2019-01" db="EMBL/GenBank/DDBJ databases">
        <authorList>
            <person name="Sayadi A."/>
        </authorList>
    </citation>
    <scope>NUCLEOTIDE SEQUENCE [LARGE SCALE GENOMIC DNA]</scope>
</reference>
<feature type="compositionally biased region" description="Low complexity" evidence="1">
    <location>
        <begin position="111"/>
        <end position="139"/>
    </location>
</feature>
<name>A0A653D9A3_CALMS</name>
<evidence type="ECO:0000313" key="2">
    <source>
        <dbReference type="EMBL" id="VEN55937.1"/>
    </source>
</evidence>
<gene>
    <name evidence="2" type="ORF">CALMAC_LOCUS14980</name>
</gene>
<dbReference type="OrthoDB" id="8193942at2759"/>
<evidence type="ECO:0000256" key="1">
    <source>
        <dbReference type="SAM" id="MobiDB-lite"/>
    </source>
</evidence>
<keyword evidence="3" id="KW-1185">Reference proteome</keyword>
<protein>
    <submittedName>
        <fullName evidence="2">Uncharacterized protein</fullName>
    </submittedName>
</protein>
<feature type="region of interest" description="Disordered" evidence="1">
    <location>
        <begin position="272"/>
        <end position="319"/>
    </location>
</feature>
<dbReference type="EMBL" id="CAACVG010010497">
    <property type="protein sequence ID" value="VEN55937.1"/>
    <property type="molecule type" value="Genomic_DNA"/>
</dbReference>
<feature type="region of interest" description="Disordered" evidence="1">
    <location>
        <begin position="108"/>
        <end position="144"/>
    </location>
</feature>
<evidence type="ECO:0000313" key="3">
    <source>
        <dbReference type="Proteomes" id="UP000410492"/>
    </source>
</evidence>
<dbReference type="AlphaFoldDB" id="A0A653D9A3"/>
<proteinExistence type="predicted"/>
<dbReference type="Proteomes" id="UP000410492">
    <property type="component" value="Unassembled WGS sequence"/>
</dbReference>
<feature type="region of interest" description="Disordered" evidence="1">
    <location>
        <begin position="162"/>
        <end position="183"/>
    </location>
</feature>